<evidence type="ECO:0000259" key="9">
    <source>
        <dbReference type="PROSITE" id="PS50255"/>
    </source>
</evidence>
<comment type="similarity">
    <text evidence="2">Belongs to the fatty acid desaturase type 1 family.</text>
</comment>
<organism evidence="10">
    <name type="scientific">Euglena gracilis</name>
    <dbReference type="NCBI Taxonomy" id="3039"/>
    <lineage>
        <taxon>Eukaryota</taxon>
        <taxon>Discoba</taxon>
        <taxon>Euglenozoa</taxon>
        <taxon>Euglenida</taxon>
        <taxon>Spirocuta</taxon>
        <taxon>Euglenophyceae</taxon>
        <taxon>Euglenales</taxon>
        <taxon>Euglenaceae</taxon>
        <taxon>Euglena</taxon>
    </lineage>
</organism>
<dbReference type="Pfam" id="PF00487">
    <property type="entry name" value="FA_desaturase"/>
    <property type="match status" value="1"/>
</dbReference>
<dbReference type="PANTHER" id="PTHR19353">
    <property type="entry name" value="FATTY ACID DESATURASE 2"/>
    <property type="match status" value="1"/>
</dbReference>
<feature type="transmembrane region" description="Helical" evidence="8">
    <location>
        <begin position="110"/>
        <end position="133"/>
    </location>
</feature>
<feature type="transmembrane region" description="Helical" evidence="8">
    <location>
        <begin position="227"/>
        <end position="246"/>
    </location>
</feature>
<dbReference type="GO" id="GO:0016717">
    <property type="term" value="F:oxidoreductase activity, acting on paired donors, with oxidation of a pair of donors resulting in the reduction of molecular oxygen to two molecules of water"/>
    <property type="evidence" value="ECO:0007669"/>
    <property type="project" value="TreeGrafter"/>
</dbReference>
<dbReference type="PROSITE" id="PS50255">
    <property type="entry name" value="CYTOCHROME_B5_2"/>
    <property type="match status" value="1"/>
</dbReference>
<dbReference type="CDD" id="cd03506">
    <property type="entry name" value="Delta6-FADS-like"/>
    <property type="match status" value="1"/>
</dbReference>
<feature type="domain" description="Cytochrome b5 heme-binding" evidence="9">
    <location>
        <begin position="1"/>
        <end position="67"/>
    </location>
</feature>
<evidence type="ECO:0000256" key="3">
    <source>
        <dbReference type="ARBA" id="ARBA00022692"/>
    </source>
</evidence>
<dbReference type="GO" id="GO:0016020">
    <property type="term" value="C:membrane"/>
    <property type="evidence" value="ECO:0007669"/>
    <property type="project" value="UniProtKB-SubCell"/>
</dbReference>
<feature type="transmembrane region" description="Helical" evidence="8">
    <location>
        <begin position="267"/>
        <end position="286"/>
    </location>
</feature>
<evidence type="ECO:0000256" key="5">
    <source>
        <dbReference type="ARBA" id="ARBA00023002"/>
    </source>
</evidence>
<keyword evidence="7 8" id="KW-0472">Membrane</keyword>
<keyword evidence="4 8" id="KW-1133">Transmembrane helix</keyword>
<reference evidence="10" key="1">
    <citation type="journal article" date="2011" name="Biotechnol. Lett.">
        <title>Isolation of a novel C18-Delta9 polyunsaturated fatty acid specific elongase gene from DHA-producing Isochrysis galbana H29 and its use for the reconstitution of the alternative Delta8 pathway in Saccharomyces cerevisiae.</title>
        <authorList>
            <person name="Li M."/>
            <person name="Ou X."/>
            <person name="Yang X."/>
            <person name="Guo D."/>
            <person name="Qian X."/>
            <person name="Xing L."/>
            <person name="Li M."/>
        </authorList>
    </citation>
    <scope>NUCLEOTIDE SEQUENCE</scope>
</reference>
<evidence type="ECO:0000256" key="2">
    <source>
        <dbReference type="ARBA" id="ARBA00009295"/>
    </source>
</evidence>
<feature type="transmembrane region" description="Helical" evidence="8">
    <location>
        <begin position="292"/>
        <end position="312"/>
    </location>
</feature>
<dbReference type="PIRSF" id="PIRSF015921">
    <property type="entry name" value="FA_sphinglp_des"/>
    <property type="match status" value="1"/>
</dbReference>
<dbReference type="PANTHER" id="PTHR19353:SF88">
    <property type="entry name" value="DELTA(5) FATTY ACID DESATURASE FAT-4"/>
    <property type="match status" value="1"/>
</dbReference>
<protein>
    <submittedName>
        <fullName evidence="10">Delta-8 fatty acid desaturase</fullName>
    </submittedName>
</protein>
<evidence type="ECO:0000256" key="4">
    <source>
        <dbReference type="ARBA" id="ARBA00022989"/>
    </source>
</evidence>
<accession>D3YQ69</accession>
<keyword evidence="3 8" id="KW-0812">Transmembrane</keyword>
<proteinExistence type="evidence at transcript level"/>
<gene>
    <name evidence="10" type="primary">EFD2</name>
</gene>
<dbReference type="EMBL" id="GU812432">
    <property type="protein sequence ID" value="ADD51570.1"/>
    <property type="molecule type" value="mRNA"/>
</dbReference>
<dbReference type="AlphaFoldDB" id="D3YQ69"/>
<evidence type="ECO:0000256" key="6">
    <source>
        <dbReference type="ARBA" id="ARBA00023098"/>
    </source>
</evidence>
<evidence type="ECO:0000256" key="7">
    <source>
        <dbReference type="ARBA" id="ARBA00023136"/>
    </source>
</evidence>
<dbReference type="SMART" id="SM01117">
    <property type="entry name" value="Cyt-b5"/>
    <property type="match status" value="1"/>
</dbReference>
<keyword evidence="6" id="KW-0443">Lipid metabolism</keyword>
<name>D3YQ69_EUGGR</name>
<dbReference type="InterPro" id="IPR012171">
    <property type="entry name" value="Fatty_acid_desaturase"/>
</dbReference>
<evidence type="ECO:0000313" key="10">
    <source>
        <dbReference type="EMBL" id="ADD51570.1"/>
    </source>
</evidence>
<dbReference type="InterPro" id="IPR036400">
    <property type="entry name" value="Cyt_B5-like_heme/steroid_sf"/>
</dbReference>
<comment type="subcellular location">
    <subcellularLocation>
        <location evidence="1">Membrane</location>
        <topology evidence="1">Multi-pass membrane protein</topology>
    </subcellularLocation>
</comment>
<dbReference type="GO" id="GO:0006629">
    <property type="term" value="P:lipid metabolic process"/>
    <property type="evidence" value="ECO:0007669"/>
    <property type="project" value="UniProtKB-KW"/>
</dbReference>
<dbReference type="Gene3D" id="3.10.120.10">
    <property type="entry name" value="Cytochrome b5-like heme/steroid binding domain"/>
    <property type="match status" value="1"/>
</dbReference>
<dbReference type="InterPro" id="IPR001199">
    <property type="entry name" value="Cyt_B5-like_heme/steroid-bd"/>
</dbReference>
<dbReference type="InterPro" id="IPR005804">
    <property type="entry name" value="FA_desaturase_dom"/>
</dbReference>
<keyword evidence="5" id="KW-0560">Oxidoreductase</keyword>
<dbReference type="Pfam" id="PF00173">
    <property type="entry name" value="Cyt-b5"/>
    <property type="match status" value="1"/>
</dbReference>
<evidence type="ECO:0000256" key="8">
    <source>
        <dbReference type="SAM" id="Phobius"/>
    </source>
</evidence>
<sequence>MKSKRQALPLTIDGTTYDVSAWVNFHPGGAEIIENYQGRDATDAFMVMHSQEAFDKLKRMPKINPSSELPPQAAVNEAQEDFRKLREELIATGMFDASPLWYSYKISTTLGLGVLGYFLMVQYQMYFIGAVLLGMHYQQMGWLSHDICHHQTFKNRNWNNLVGLVSGNGPQGFSVTWWKDRHNAHHSATNVQGHDPDIDNLPLLAWSEDDVTRASPISRKLIQFQQYYFLVICILLRFIWCFQSVLTVRSLKDRDNQFYRSQYKKEAIGLALHWTLKALFHLFFMPSILTSLLVFFVSELVGGFGIAIVVFMNHYPLEKIGDSVWDGHGFSVGQIHETMNIRRGIITDWFFGGLNYQIEHHLWPTLPRHNLTAVSYQVEQLCQKHNLPYRNPLPHEGLVILLRYLAVFARMAEKQPAGKAL</sequence>
<evidence type="ECO:0000256" key="1">
    <source>
        <dbReference type="ARBA" id="ARBA00004141"/>
    </source>
</evidence>
<dbReference type="SUPFAM" id="SSF55856">
    <property type="entry name" value="Cytochrome b5-like heme/steroid binding domain"/>
    <property type="match status" value="1"/>
</dbReference>